<sequence length="371" mass="42178">MTKPASTRRRSSERCGNPTLVGGTCAINVDFEDSIRNVFPFTNRFGSKQIQWLGFLSFPESNPSTQKKVVITGTKTLQHNPQLQINWKRKGESDYEYIPTNFVGYFDMQRLQLSKADFSKNKFFGLNGPPFRKNYTITIGEGGKSKIEYIKLDVILRFTADGKYQMPDKKVSGNSTTKMLLATKDFERVPEINQNDDVEDSKKTTDSKKNSENSNISKNASAVQIVNDPANISRIEEEENKVLQFNAKSGLPTVLSCPALKDVMLEINDDTNPIINDDHLPDKSIFKHICEEYKKKYIVLGYKNSPMLEKLNFQRLDKNLLILVPGFGRSNYCHALMKPRTFGGGDSKRRRRNKIERISNKRKNKSPTAPG</sequence>
<evidence type="ECO:0000313" key="3">
    <source>
        <dbReference type="WBParaSite" id="PTRK_0000295900.1"/>
    </source>
</evidence>
<evidence type="ECO:0000256" key="1">
    <source>
        <dbReference type="SAM" id="MobiDB-lite"/>
    </source>
</evidence>
<dbReference type="Proteomes" id="UP000038045">
    <property type="component" value="Unplaced"/>
</dbReference>
<feature type="compositionally biased region" description="Basic residues" evidence="1">
    <location>
        <begin position="348"/>
        <end position="365"/>
    </location>
</feature>
<feature type="region of interest" description="Disordered" evidence="1">
    <location>
        <begin position="343"/>
        <end position="371"/>
    </location>
</feature>
<dbReference type="WBParaSite" id="PTRK_0000295900.1">
    <property type="protein sequence ID" value="PTRK_0000295900.1"/>
    <property type="gene ID" value="PTRK_0000295900"/>
</dbReference>
<keyword evidence="2" id="KW-1185">Reference proteome</keyword>
<accession>A0A0N4Z704</accession>
<evidence type="ECO:0000313" key="2">
    <source>
        <dbReference type="Proteomes" id="UP000038045"/>
    </source>
</evidence>
<feature type="compositionally biased region" description="Basic and acidic residues" evidence="1">
    <location>
        <begin position="200"/>
        <end position="211"/>
    </location>
</feature>
<reference evidence="3" key="1">
    <citation type="submission" date="2017-02" db="UniProtKB">
        <authorList>
            <consortium name="WormBaseParasite"/>
        </authorList>
    </citation>
    <scope>IDENTIFICATION</scope>
</reference>
<dbReference type="AlphaFoldDB" id="A0A0N4Z704"/>
<organism evidence="2 3">
    <name type="scientific">Parastrongyloides trichosuri</name>
    <name type="common">Possum-specific nematode worm</name>
    <dbReference type="NCBI Taxonomy" id="131310"/>
    <lineage>
        <taxon>Eukaryota</taxon>
        <taxon>Metazoa</taxon>
        <taxon>Ecdysozoa</taxon>
        <taxon>Nematoda</taxon>
        <taxon>Chromadorea</taxon>
        <taxon>Rhabditida</taxon>
        <taxon>Tylenchina</taxon>
        <taxon>Panagrolaimomorpha</taxon>
        <taxon>Strongyloidoidea</taxon>
        <taxon>Strongyloididae</taxon>
        <taxon>Parastrongyloides</taxon>
    </lineage>
</organism>
<protein>
    <submittedName>
        <fullName evidence="3">Uncharacterized protein</fullName>
    </submittedName>
</protein>
<name>A0A0N4Z704_PARTI</name>
<feature type="region of interest" description="Disordered" evidence="1">
    <location>
        <begin position="191"/>
        <end position="220"/>
    </location>
</feature>
<proteinExistence type="predicted"/>